<sequence length="141" mass="16167">MSHYAFKQLLIQPNREAENPTPENPTPLEDPTHAENPTPLEDPTQAENPTPLEDPTLAENPTLENPTPTLNFKNNFRLFRGCSSLPAIPSLQMHAETFQLKFECNRELLLQQCREPTGITSPEKKWNAEMIFLIWLTFLKL</sequence>
<protein>
    <submittedName>
        <fullName evidence="2">Uncharacterized protein</fullName>
    </submittedName>
</protein>
<feature type="region of interest" description="Disordered" evidence="1">
    <location>
        <begin position="1"/>
        <end position="70"/>
    </location>
</feature>
<evidence type="ECO:0000313" key="3">
    <source>
        <dbReference type="Proteomes" id="UP001620626"/>
    </source>
</evidence>
<comment type="caution">
    <text evidence="2">The sequence shown here is derived from an EMBL/GenBank/DDBJ whole genome shotgun (WGS) entry which is preliminary data.</text>
</comment>
<keyword evidence="3" id="KW-1185">Reference proteome</keyword>
<reference evidence="2 3" key="1">
    <citation type="submission" date="2024-10" db="EMBL/GenBank/DDBJ databases">
        <authorList>
            <person name="Kim D."/>
        </authorList>
    </citation>
    <scope>NUCLEOTIDE SEQUENCE [LARGE SCALE GENOMIC DNA]</scope>
    <source>
        <strain evidence="2">BH-2024</strain>
    </source>
</reference>
<dbReference type="AlphaFoldDB" id="A0ABD2K1A9"/>
<gene>
    <name evidence="2" type="ORF">niasHT_025108</name>
</gene>
<dbReference type="Proteomes" id="UP001620626">
    <property type="component" value="Unassembled WGS sequence"/>
</dbReference>
<evidence type="ECO:0000313" key="2">
    <source>
        <dbReference type="EMBL" id="KAL3096680.1"/>
    </source>
</evidence>
<accession>A0ABD2K1A9</accession>
<proteinExistence type="predicted"/>
<organism evidence="2 3">
    <name type="scientific">Heterodera trifolii</name>
    <dbReference type="NCBI Taxonomy" id="157864"/>
    <lineage>
        <taxon>Eukaryota</taxon>
        <taxon>Metazoa</taxon>
        <taxon>Ecdysozoa</taxon>
        <taxon>Nematoda</taxon>
        <taxon>Chromadorea</taxon>
        <taxon>Rhabditida</taxon>
        <taxon>Tylenchina</taxon>
        <taxon>Tylenchomorpha</taxon>
        <taxon>Tylenchoidea</taxon>
        <taxon>Heteroderidae</taxon>
        <taxon>Heteroderinae</taxon>
        <taxon>Heterodera</taxon>
    </lineage>
</organism>
<dbReference type="EMBL" id="JBICBT010000854">
    <property type="protein sequence ID" value="KAL3096680.1"/>
    <property type="molecule type" value="Genomic_DNA"/>
</dbReference>
<name>A0ABD2K1A9_9BILA</name>
<evidence type="ECO:0000256" key="1">
    <source>
        <dbReference type="SAM" id="MobiDB-lite"/>
    </source>
</evidence>